<evidence type="ECO:0000313" key="1">
    <source>
        <dbReference type="EMBL" id="QBK86575.1"/>
    </source>
</evidence>
<organism evidence="1">
    <name type="scientific">Marseillevirus LCMAC102</name>
    <dbReference type="NCBI Taxonomy" id="2506603"/>
    <lineage>
        <taxon>Viruses</taxon>
        <taxon>Varidnaviria</taxon>
        <taxon>Bamfordvirae</taxon>
        <taxon>Nucleocytoviricota</taxon>
        <taxon>Megaviricetes</taxon>
        <taxon>Pimascovirales</taxon>
        <taxon>Pimascovirales incertae sedis</taxon>
        <taxon>Marseilleviridae</taxon>
    </lineage>
</organism>
<gene>
    <name evidence="1" type="ORF">LCMAC102_03700</name>
</gene>
<sequence length="121" mass="14228">MSKLELENQLIGWIEFNGIESAARCQGDDGSWFAIPDKCGNMYEVYVHYNNGGPRKWYVGRRVTRKSQKGIWFGRGPRCANDECYMSQEGHERMNKLTDLRNIKMKDVWVQMNLYWGSFFS</sequence>
<dbReference type="EMBL" id="MK500334">
    <property type="protein sequence ID" value="QBK86575.1"/>
    <property type="molecule type" value="Genomic_DNA"/>
</dbReference>
<reference evidence="1" key="1">
    <citation type="journal article" date="2019" name="MBio">
        <title>Virus Genomes from Deep Sea Sediments Expand the Ocean Megavirome and Support Independent Origins of Viral Gigantism.</title>
        <authorList>
            <person name="Backstrom D."/>
            <person name="Yutin N."/>
            <person name="Jorgensen S.L."/>
            <person name="Dharamshi J."/>
            <person name="Homa F."/>
            <person name="Zaremba-Niedwiedzka K."/>
            <person name="Spang A."/>
            <person name="Wolf Y.I."/>
            <person name="Koonin E.V."/>
            <person name="Ettema T.J."/>
        </authorList>
    </citation>
    <scope>NUCLEOTIDE SEQUENCE</scope>
</reference>
<accession>A0A481YUV4</accession>
<name>A0A481YUV4_9VIRU</name>
<protein>
    <submittedName>
        <fullName evidence="1">Uncharacterized protein</fullName>
    </submittedName>
</protein>
<proteinExistence type="predicted"/>